<keyword evidence="2" id="KW-0489">Methyltransferase</keyword>
<keyword evidence="2" id="KW-0808">Transferase</keyword>
<accession>A0A318SRG5</accession>
<keyword evidence="2" id="KW-0830">Ubiquinone</keyword>
<dbReference type="Pfam" id="PF08241">
    <property type="entry name" value="Methyltransf_11"/>
    <property type="match status" value="1"/>
</dbReference>
<organism evidence="2 3">
    <name type="scientific">Deinococcus yavapaiensis KR-236</name>
    <dbReference type="NCBI Taxonomy" id="694435"/>
    <lineage>
        <taxon>Bacteria</taxon>
        <taxon>Thermotogati</taxon>
        <taxon>Deinococcota</taxon>
        <taxon>Deinococci</taxon>
        <taxon>Deinococcales</taxon>
        <taxon>Deinococcaceae</taxon>
        <taxon>Deinococcus</taxon>
    </lineage>
</organism>
<dbReference type="GO" id="GO:0032259">
    <property type="term" value="P:methylation"/>
    <property type="evidence" value="ECO:0007669"/>
    <property type="project" value="UniProtKB-KW"/>
</dbReference>
<dbReference type="PANTHER" id="PTHR43591">
    <property type="entry name" value="METHYLTRANSFERASE"/>
    <property type="match status" value="1"/>
</dbReference>
<gene>
    <name evidence="2" type="ORF">DES52_10230</name>
</gene>
<feature type="domain" description="Methyltransferase type 11" evidence="1">
    <location>
        <begin position="49"/>
        <end position="145"/>
    </location>
</feature>
<dbReference type="InterPro" id="IPR029063">
    <property type="entry name" value="SAM-dependent_MTases_sf"/>
</dbReference>
<dbReference type="OrthoDB" id="7365827at2"/>
<proteinExistence type="predicted"/>
<dbReference type="AlphaFoldDB" id="A0A318SRG5"/>
<protein>
    <submittedName>
        <fullName evidence="2">Ubiquinone/menaquinone biosynthesis C-methylase UbiE</fullName>
    </submittedName>
</protein>
<dbReference type="EMBL" id="QJSX01000002">
    <property type="protein sequence ID" value="PYE55667.1"/>
    <property type="molecule type" value="Genomic_DNA"/>
</dbReference>
<dbReference type="CDD" id="cd02440">
    <property type="entry name" value="AdoMet_MTases"/>
    <property type="match status" value="1"/>
</dbReference>
<dbReference type="PANTHER" id="PTHR43591:SF24">
    <property type="entry name" value="2-METHOXY-6-POLYPRENYL-1,4-BENZOQUINOL METHYLASE, MITOCHONDRIAL"/>
    <property type="match status" value="1"/>
</dbReference>
<evidence type="ECO:0000313" key="2">
    <source>
        <dbReference type="EMBL" id="PYE55667.1"/>
    </source>
</evidence>
<evidence type="ECO:0000313" key="3">
    <source>
        <dbReference type="Proteomes" id="UP000248326"/>
    </source>
</evidence>
<name>A0A318SRG5_9DEIO</name>
<dbReference type="RefSeq" id="WP_110885234.1">
    <property type="nucleotide sequence ID" value="NZ_QJSX01000002.1"/>
</dbReference>
<dbReference type="Proteomes" id="UP000248326">
    <property type="component" value="Unassembled WGS sequence"/>
</dbReference>
<evidence type="ECO:0000259" key="1">
    <source>
        <dbReference type="Pfam" id="PF08241"/>
    </source>
</evidence>
<dbReference type="GO" id="GO:0008757">
    <property type="term" value="F:S-adenosylmethionine-dependent methyltransferase activity"/>
    <property type="evidence" value="ECO:0007669"/>
    <property type="project" value="InterPro"/>
</dbReference>
<dbReference type="Gene3D" id="3.40.50.150">
    <property type="entry name" value="Vaccinia Virus protein VP39"/>
    <property type="match status" value="1"/>
</dbReference>
<dbReference type="SUPFAM" id="SSF53335">
    <property type="entry name" value="S-adenosyl-L-methionine-dependent methyltransferases"/>
    <property type="match status" value="1"/>
</dbReference>
<keyword evidence="3" id="KW-1185">Reference proteome</keyword>
<reference evidence="2 3" key="1">
    <citation type="submission" date="2018-06" db="EMBL/GenBank/DDBJ databases">
        <title>Genomic Encyclopedia of Type Strains, Phase IV (KMG-IV): sequencing the most valuable type-strain genomes for metagenomic binning, comparative biology and taxonomic classification.</title>
        <authorList>
            <person name="Goeker M."/>
        </authorList>
    </citation>
    <scope>NUCLEOTIDE SEQUENCE [LARGE SCALE GENOMIC DNA]</scope>
    <source>
        <strain evidence="2 3">DSM 18048</strain>
    </source>
</reference>
<comment type="caution">
    <text evidence="2">The sequence shown here is derived from an EMBL/GenBank/DDBJ whole genome shotgun (WGS) entry which is preliminary data.</text>
</comment>
<dbReference type="InterPro" id="IPR013216">
    <property type="entry name" value="Methyltransf_11"/>
</dbReference>
<sequence>MDGNLSGGDTAFAGSIPEVYERFMGPMIFEPYAGHLAARVDDLKPRRVLEVAAGTGILTRALARRLARDVALVATDLNEAMLKEAARIGTPRPVEWRQADALHLPFPDASFDVVACQFGVMFFPDKVQAFSQAWRVLRPGGHFVFNTWDRLERNAFASGVTRALEDLFPDAPPRFMARVPHGYHDPDRIAEDLRHAGFTKTPHLALRQEVSHADSPRMPAVAFCQGTPLRHELEPRGVALVDITDVVTEALAREFGNGSIRGEMNAFVVHVEK</sequence>